<dbReference type="GO" id="GO:0003755">
    <property type="term" value="F:peptidyl-prolyl cis-trans isomerase activity"/>
    <property type="evidence" value="ECO:0007669"/>
    <property type="project" value="UniProtKB-KW"/>
</dbReference>
<dbReference type="InterPro" id="IPR050245">
    <property type="entry name" value="PrsA_foldase"/>
</dbReference>
<evidence type="ECO:0000256" key="7">
    <source>
        <dbReference type="SAM" id="MobiDB-lite"/>
    </source>
</evidence>
<dbReference type="KEGG" id="vne:CFK40_20360"/>
<evidence type="ECO:0000256" key="8">
    <source>
        <dbReference type="SAM" id="SignalP"/>
    </source>
</evidence>
<dbReference type="Gene3D" id="1.10.4030.10">
    <property type="entry name" value="Porin chaperone SurA, peptide-binding domain"/>
    <property type="match status" value="1"/>
</dbReference>
<evidence type="ECO:0000313" key="9">
    <source>
        <dbReference type="EMBL" id="ASN07186.1"/>
    </source>
</evidence>
<comment type="catalytic activity">
    <reaction evidence="1">
        <text>[protein]-peptidylproline (omega=180) = [protein]-peptidylproline (omega=0)</text>
        <dbReference type="Rhea" id="RHEA:16237"/>
        <dbReference type="Rhea" id="RHEA-COMP:10747"/>
        <dbReference type="Rhea" id="RHEA-COMP:10748"/>
        <dbReference type="ChEBI" id="CHEBI:83833"/>
        <dbReference type="ChEBI" id="CHEBI:83834"/>
        <dbReference type="EC" id="5.2.1.8"/>
    </reaction>
</comment>
<feature type="signal peptide" evidence="8">
    <location>
        <begin position="1"/>
        <end position="21"/>
    </location>
</feature>
<name>A0A221MHR9_9BACI</name>
<feature type="chain" id="PRO_5038531528" description="peptidylprolyl isomerase" evidence="8">
    <location>
        <begin position="22"/>
        <end position="248"/>
    </location>
</feature>
<keyword evidence="6" id="KW-0175">Coiled coil</keyword>
<proteinExistence type="predicted"/>
<dbReference type="RefSeq" id="WP_089534179.1">
    <property type="nucleotide sequence ID" value="NZ_CP022437.1"/>
</dbReference>
<dbReference type="EC" id="5.2.1.8" evidence="2"/>
<dbReference type="PANTHER" id="PTHR47245:SF1">
    <property type="entry name" value="FOLDASE PROTEIN PRSA"/>
    <property type="match status" value="1"/>
</dbReference>
<gene>
    <name evidence="9" type="ORF">CFK40_20360</name>
</gene>
<organism evidence="9 10">
    <name type="scientific">Virgibacillus necropolis</name>
    <dbReference type="NCBI Taxonomy" id="163877"/>
    <lineage>
        <taxon>Bacteria</taxon>
        <taxon>Bacillati</taxon>
        <taxon>Bacillota</taxon>
        <taxon>Bacilli</taxon>
        <taxon>Bacillales</taxon>
        <taxon>Bacillaceae</taxon>
        <taxon>Virgibacillus</taxon>
    </lineage>
</organism>
<evidence type="ECO:0000313" key="10">
    <source>
        <dbReference type="Proteomes" id="UP000204391"/>
    </source>
</evidence>
<reference evidence="9 10" key="1">
    <citation type="journal article" date="2003" name="Int. J. Syst. Evol. Microbiol.">
        <title>Virgibacillus carmonensis sp. nov., Virgibacillus necropolis sp. nov. and Virgibacillus picturae sp. nov., three novel species isolated from deteriorated mural paintings, transfer of the species of the genus salibacillus to Virgibacillus, as Virgibacillus marismortui comb. nov. and Virgibacillus salexigens comb. nov., and emended description of the genus Virgibacillus.</title>
        <authorList>
            <person name="Heyrman J."/>
            <person name="Logan N.A."/>
            <person name="Busse H.J."/>
            <person name="Balcaen A."/>
            <person name="Lebbe L."/>
            <person name="Rodriguez-Diaz M."/>
            <person name="Swings J."/>
            <person name="De Vos P."/>
        </authorList>
    </citation>
    <scope>NUCLEOTIDE SEQUENCE [LARGE SCALE GENOMIC DNA]</scope>
    <source>
        <strain evidence="9 10">LMG 19488</strain>
    </source>
</reference>
<dbReference type="Proteomes" id="UP000204391">
    <property type="component" value="Chromosome"/>
</dbReference>
<accession>A0A221MHR9</accession>
<keyword evidence="5" id="KW-0413">Isomerase</keyword>
<dbReference type="AlphaFoldDB" id="A0A221MHR9"/>
<feature type="compositionally biased region" description="Basic and acidic residues" evidence="7">
    <location>
        <begin position="27"/>
        <end position="42"/>
    </location>
</feature>
<dbReference type="PROSITE" id="PS51257">
    <property type="entry name" value="PROKAR_LIPOPROTEIN"/>
    <property type="match status" value="1"/>
</dbReference>
<feature type="coiled-coil region" evidence="6">
    <location>
        <begin position="208"/>
        <end position="241"/>
    </location>
</feature>
<evidence type="ECO:0000256" key="3">
    <source>
        <dbReference type="ARBA" id="ARBA00022729"/>
    </source>
</evidence>
<evidence type="ECO:0000256" key="6">
    <source>
        <dbReference type="SAM" id="Coils"/>
    </source>
</evidence>
<keyword evidence="4" id="KW-0697">Rotamase</keyword>
<evidence type="ECO:0000256" key="2">
    <source>
        <dbReference type="ARBA" id="ARBA00013194"/>
    </source>
</evidence>
<sequence length="248" mass="28362">MKKMIMLVLALSLTIILAACGDDSESASDKSKEGSKDKKTEETAQPAAEDVKITDKEKVDKDKVVTKINGEEIKGKQYNTSYAQTKTLMSQYGQDVSDVKNVKEQTLNVIVEQELIKQEATNKGIEVTDEEVQKQFETIKEQNADQFSAVLEQYNLTEETYKDQLAFELTLQKYMKQEIKGKEVTDEEVQKYYDKLKEQSKGQEGQEVPKLEDVKDQIKGQLKQQQQQQQLQAKVEQLKKNAEVKHMI</sequence>
<feature type="region of interest" description="Disordered" evidence="7">
    <location>
        <begin position="23"/>
        <end position="55"/>
    </location>
</feature>
<dbReference type="InterPro" id="IPR027304">
    <property type="entry name" value="Trigger_fact/SurA_dom_sf"/>
</dbReference>
<dbReference type="SUPFAM" id="SSF109998">
    <property type="entry name" value="Triger factor/SurA peptide-binding domain-like"/>
    <property type="match status" value="1"/>
</dbReference>
<keyword evidence="3 8" id="KW-0732">Signal</keyword>
<dbReference type="PANTHER" id="PTHR47245">
    <property type="entry name" value="PEPTIDYLPROLYL ISOMERASE"/>
    <property type="match status" value="1"/>
</dbReference>
<evidence type="ECO:0000256" key="5">
    <source>
        <dbReference type="ARBA" id="ARBA00023235"/>
    </source>
</evidence>
<dbReference type="OrthoDB" id="2969382at2"/>
<protein>
    <recommendedName>
        <fullName evidence="2">peptidylprolyl isomerase</fullName>
        <ecNumber evidence="2">5.2.1.8</ecNumber>
    </recommendedName>
</protein>
<dbReference type="EMBL" id="CP022437">
    <property type="protein sequence ID" value="ASN07186.1"/>
    <property type="molecule type" value="Genomic_DNA"/>
</dbReference>
<evidence type="ECO:0000256" key="4">
    <source>
        <dbReference type="ARBA" id="ARBA00023110"/>
    </source>
</evidence>
<keyword evidence="10" id="KW-1185">Reference proteome</keyword>
<dbReference type="Pfam" id="PF13624">
    <property type="entry name" value="SurA_N_3"/>
    <property type="match status" value="1"/>
</dbReference>
<evidence type="ECO:0000256" key="1">
    <source>
        <dbReference type="ARBA" id="ARBA00000971"/>
    </source>
</evidence>